<dbReference type="Gene3D" id="2.60.120.10">
    <property type="entry name" value="Jelly Rolls"/>
    <property type="match status" value="1"/>
</dbReference>
<dbReference type="EMBL" id="AQFT01000101">
    <property type="protein sequence ID" value="EMZ23873.1"/>
    <property type="molecule type" value="Genomic_DNA"/>
</dbReference>
<dbReference type="Pfam" id="PF12833">
    <property type="entry name" value="HTH_18"/>
    <property type="match status" value="1"/>
</dbReference>
<keyword evidence="6" id="KW-1185">Reference proteome</keyword>
<name>N2ABM4_9FIRM</name>
<dbReference type="AlphaFoldDB" id="N2ABM4"/>
<evidence type="ECO:0000313" key="6">
    <source>
        <dbReference type="Proteomes" id="UP000012589"/>
    </source>
</evidence>
<dbReference type="PROSITE" id="PS01124">
    <property type="entry name" value="HTH_ARAC_FAMILY_2"/>
    <property type="match status" value="1"/>
</dbReference>
<protein>
    <recommendedName>
        <fullName evidence="4">HTH araC/xylS-type domain-containing protein</fullName>
    </recommendedName>
</protein>
<evidence type="ECO:0000259" key="4">
    <source>
        <dbReference type="PROSITE" id="PS01124"/>
    </source>
</evidence>
<evidence type="ECO:0000256" key="2">
    <source>
        <dbReference type="ARBA" id="ARBA00023125"/>
    </source>
</evidence>
<dbReference type="InterPro" id="IPR050204">
    <property type="entry name" value="AraC_XylS_family_regulators"/>
</dbReference>
<evidence type="ECO:0000256" key="1">
    <source>
        <dbReference type="ARBA" id="ARBA00023015"/>
    </source>
</evidence>
<dbReference type="HOGENOM" id="CLU_000445_88_16_9"/>
<accession>N2ABM4</accession>
<dbReference type="InterPro" id="IPR018062">
    <property type="entry name" value="HTH_AraC-typ_CS"/>
</dbReference>
<dbReference type="STRING" id="1235802.C823_03500"/>
<evidence type="ECO:0000313" key="5">
    <source>
        <dbReference type="EMBL" id="EMZ23873.1"/>
    </source>
</evidence>
<keyword evidence="2" id="KW-0238">DNA-binding</keyword>
<gene>
    <name evidence="5" type="ORF">C823_03500</name>
</gene>
<reference evidence="5 6" key="1">
    <citation type="journal article" date="2014" name="Genome Announc.">
        <title>Draft genome sequences of the altered schaedler flora, a defined bacterial community from gnotobiotic mice.</title>
        <authorList>
            <person name="Wannemuehler M.J."/>
            <person name="Overstreet A.M."/>
            <person name="Ward D.V."/>
            <person name="Phillips G.J."/>
        </authorList>
    </citation>
    <scope>NUCLEOTIDE SEQUENCE [LARGE SCALE GENOMIC DNA]</scope>
    <source>
        <strain evidence="5 6">ASF492</strain>
    </source>
</reference>
<dbReference type="InterPro" id="IPR011051">
    <property type="entry name" value="RmlC_Cupin_sf"/>
</dbReference>
<proteinExistence type="predicted"/>
<dbReference type="PANTHER" id="PTHR46796">
    <property type="entry name" value="HTH-TYPE TRANSCRIPTIONAL ACTIVATOR RHAS-RELATED"/>
    <property type="match status" value="1"/>
</dbReference>
<dbReference type="PROSITE" id="PS00041">
    <property type="entry name" value="HTH_ARAC_FAMILY_1"/>
    <property type="match status" value="1"/>
</dbReference>
<keyword evidence="3" id="KW-0804">Transcription</keyword>
<feature type="domain" description="HTH araC/xylS-type" evidence="4">
    <location>
        <begin position="148"/>
        <end position="245"/>
    </location>
</feature>
<dbReference type="InterPro" id="IPR009057">
    <property type="entry name" value="Homeodomain-like_sf"/>
</dbReference>
<dbReference type="SUPFAM" id="SSF46689">
    <property type="entry name" value="Homeodomain-like"/>
    <property type="match status" value="2"/>
</dbReference>
<dbReference type="InterPro" id="IPR018060">
    <property type="entry name" value="HTH_AraC"/>
</dbReference>
<dbReference type="InterPro" id="IPR014710">
    <property type="entry name" value="RmlC-like_jellyroll"/>
</dbReference>
<sequence>MTTNNIRYFYHAETGIELIFCKNSTISYPLHNHVSVLTIGIILDGSIVLTTNTETRTYKQDETFAIFPYEPHSILAHDSYSLLTLCIDKNAVNSADVITIQKRIGLLLIQALNIGNINQYQILQLLNCPDKTLDSSNWRLKNHTPYIHDLKKQLELYPECKLSVEEMAQNVFLSKYHFIRSFKAEVGLTPHQFQIQNRIRKAQRLIHEADTITEVALTTGFCDQSHFIKQFEKYVGLPPLIYKSSSAIISHNTSIPSEAFMSFNDLKEI</sequence>
<dbReference type="eggNOG" id="COG2207">
    <property type="taxonomic scope" value="Bacteria"/>
</dbReference>
<dbReference type="Proteomes" id="UP000012589">
    <property type="component" value="Unassembled WGS sequence"/>
</dbReference>
<dbReference type="PATRIC" id="fig|1235802.3.peg.3688"/>
<evidence type="ECO:0000256" key="3">
    <source>
        <dbReference type="ARBA" id="ARBA00023163"/>
    </source>
</evidence>
<dbReference type="Gene3D" id="1.10.10.60">
    <property type="entry name" value="Homeodomain-like"/>
    <property type="match status" value="2"/>
</dbReference>
<organism evidence="5 6">
    <name type="scientific">Eubacterium plexicaudatum ASF492</name>
    <dbReference type="NCBI Taxonomy" id="1235802"/>
    <lineage>
        <taxon>Bacteria</taxon>
        <taxon>Bacillati</taxon>
        <taxon>Bacillota</taxon>
        <taxon>Clostridia</taxon>
        <taxon>Eubacteriales</taxon>
        <taxon>Eubacteriaceae</taxon>
        <taxon>Eubacterium</taxon>
    </lineage>
</organism>
<dbReference type="SUPFAM" id="SSF51182">
    <property type="entry name" value="RmlC-like cupins"/>
    <property type="match status" value="1"/>
</dbReference>
<dbReference type="OrthoDB" id="249627at2"/>
<comment type="caution">
    <text evidence="5">The sequence shown here is derived from an EMBL/GenBank/DDBJ whole genome shotgun (WGS) entry which is preliminary data.</text>
</comment>
<dbReference type="GO" id="GO:0003700">
    <property type="term" value="F:DNA-binding transcription factor activity"/>
    <property type="evidence" value="ECO:0007669"/>
    <property type="project" value="InterPro"/>
</dbReference>
<dbReference type="CDD" id="cd02208">
    <property type="entry name" value="cupin_RmlC-like"/>
    <property type="match status" value="1"/>
</dbReference>
<dbReference type="SMART" id="SM00342">
    <property type="entry name" value="HTH_ARAC"/>
    <property type="match status" value="1"/>
</dbReference>
<keyword evidence="1" id="KW-0805">Transcription regulation</keyword>
<dbReference type="GO" id="GO:0043565">
    <property type="term" value="F:sequence-specific DNA binding"/>
    <property type="evidence" value="ECO:0007669"/>
    <property type="project" value="InterPro"/>
</dbReference>